<protein>
    <submittedName>
        <fullName evidence="1">Uncharacterized protein</fullName>
    </submittedName>
</protein>
<dbReference type="AlphaFoldDB" id="A0ABD0XZ90"/>
<proteinExistence type="predicted"/>
<sequence>MFYQNEKQETTEIGGPDGVVVIMSDYRAIGPGFDSLRGLSWLKARLASRPLGVQYVSQTTDVQFLDGIRGDAVVGGEGERGTELPTPPGVLDCGCPTCFGDVLEETEKHYSNIIISYINMCVS</sequence>
<evidence type="ECO:0000313" key="2">
    <source>
        <dbReference type="Proteomes" id="UP001558652"/>
    </source>
</evidence>
<name>A0ABD0XZ90_9HEMI</name>
<accession>A0ABD0XZ90</accession>
<evidence type="ECO:0000313" key="1">
    <source>
        <dbReference type="EMBL" id="KAL1116541.1"/>
    </source>
</evidence>
<comment type="caution">
    <text evidence="1">The sequence shown here is derived from an EMBL/GenBank/DDBJ whole genome shotgun (WGS) entry which is preliminary data.</text>
</comment>
<reference evidence="1 2" key="1">
    <citation type="submission" date="2024-07" db="EMBL/GenBank/DDBJ databases">
        <title>Chromosome-level genome assembly of the water stick insect Ranatra chinensis (Heteroptera: Nepidae).</title>
        <authorList>
            <person name="Liu X."/>
        </authorList>
    </citation>
    <scope>NUCLEOTIDE SEQUENCE [LARGE SCALE GENOMIC DNA]</scope>
    <source>
        <strain evidence="1">Cailab_2021Rc</strain>
        <tissue evidence="1">Muscle</tissue>
    </source>
</reference>
<gene>
    <name evidence="1" type="ORF">AAG570_005013</name>
</gene>
<keyword evidence="2" id="KW-1185">Reference proteome</keyword>
<organism evidence="1 2">
    <name type="scientific">Ranatra chinensis</name>
    <dbReference type="NCBI Taxonomy" id="642074"/>
    <lineage>
        <taxon>Eukaryota</taxon>
        <taxon>Metazoa</taxon>
        <taxon>Ecdysozoa</taxon>
        <taxon>Arthropoda</taxon>
        <taxon>Hexapoda</taxon>
        <taxon>Insecta</taxon>
        <taxon>Pterygota</taxon>
        <taxon>Neoptera</taxon>
        <taxon>Paraneoptera</taxon>
        <taxon>Hemiptera</taxon>
        <taxon>Heteroptera</taxon>
        <taxon>Panheteroptera</taxon>
        <taxon>Nepomorpha</taxon>
        <taxon>Nepidae</taxon>
        <taxon>Ranatrinae</taxon>
        <taxon>Ranatra</taxon>
    </lineage>
</organism>
<dbReference type="Proteomes" id="UP001558652">
    <property type="component" value="Unassembled WGS sequence"/>
</dbReference>
<dbReference type="EMBL" id="JBFDAA010000017">
    <property type="protein sequence ID" value="KAL1116541.1"/>
    <property type="molecule type" value="Genomic_DNA"/>
</dbReference>